<gene>
    <name evidence="1" type="ORF">GCM10023320_30810</name>
</gene>
<keyword evidence="2" id="KW-1185">Reference proteome</keyword>
<protein>
    <submittedName>
        <fullName evidence="1">Uncharacterized protein</fullName>
    </submittedName>
</protein>
<evidence type="ECO:0000313" key="1">
    <source>
        <dbReference type="EMBL" id="GAA5121665.1"/>
    </source>
</evidence>
<sequence>MLNQLHTAGDLAADRRNTLRAEAEAYRLARTARLARSVSEARPARRRGWLQLLGVRAGRAPA</sequence>
<dbReference type="EMBL" id="BAABJO010000010">
    <property type="protein sequence ID" value="GAA5121665.1"/>
    <property type="molecule type" value="Genomic_DNA"/>
</dbReference>
<organism evidence="1 2">
    <name type="scientific">Pseudonocardia adelaidensis</name>
    <dbReference type="NCBI Taxonomy" id="648754"/>
    <lineage>
        <taxon>Bacteria</taxon>
        <taxon>Bacillati</taxon>
        <taxon>Actinomycetota</taxon>
        <taxon>Actinomycetes</taxon>
        <taxon>Pseudonocardiales</taxon>
        <taxon>Pseudonocardiaceae</taxon>
        <taxon>Pseudonocardia</taxon>
    </lineage>
</organism>
<proteinExistence type="predicted"/>
<accession>A0ABP9NJZ7</accession>
<name>A0ABP9NJZ7_9PSEU</name>
<dbReference type="RefSeq" id="WP_345605746.1">
    <property type="nucleotide sequence ID" value="NZ_BAABJO010000010.1"/>
</dbReference>
<dbReference type="Proteomes" id="UP001500804">
    <property type="component" value="Unassembled WGS sequence"/>
</dbReference>
<evidence type="ECO:0000313" key="2">
    <source>
        <dbReference type="Proteomes" id="UP001500804"/>
    </source>
</evidence>
<reference evidence="2" key="1">
    <citation type="journal article" date="2019" name="Int. J. Syst. Evol. Microbiol.">
        <title>The Global Catalogue of Microorganisms (GCM) 10K type strain sequencing project: providing services to taxonomists for standard genome sequencing and annotation.</title>
        <authorList>
            <consortium name="The Broad Institute Genomics Platform"/>
            <consortium name="The Broad Institute Genome Sequencing Center for Infectious Disease"/>
            <person name="Wu L."/>
            <person name="Ma J."/>
        </authorList>
    </citation>
    <scope>NUCLEOTIDE SEQUENCE [LARGE SCALE GENOMIC DNA]</scope>
    <source>
        <strain evidence="2">JCM 18302</strain>
    </source>
</reference>
<comment type="caution">
    <text evidence="1">The sequence shown here is derived from an EMBL/GenBank/DDBJ whole genome shotgun (WGS) entry which is preliminary data.</text>
</comment>